<evidence type="ECO:0000313" key="3">
    <source>
        <dbReference type="Proteomes" id="UP001221411"/>
    </source>
</evidence>
<evidence type="ECO:0000313" key="2">
    <source>
        <dbReference type="EMBL" id="MDC0743588.1"/>
    </source>
</evidence>
<proteinExistence type="predicted"/>
<protein>
    <submittedName>
        <fullName evidence="2">Uncharacterized protein</fullName>
    </submittedName>
</protein>
<comment type="caution">
    <text evidence="2">The sequence shown here is derived from an EMBL/GenBank/DDBJ whole genome shotgun (WGS) entry which is preliminary data.</text>
</comment>
<dbReference type="EMBL" id="JAQNDO010000001">
    <property type="protein sequence ID" value="MDC0743588.1"/>
    <property type="molecule type" value="Genomic_DNA"/>
</dbReference>
<name>A0ABT5EP16_9BACT</name>
<dbReference type="RefSeq" id="WP_271919272.1">
    <property type="nucleotide sequence ID" value="NZ_JAQNDO010000001.1"/>
</dbReference>
<keyword evidence="3" id="KW-1185">Reference proteome</keyword>
<accession>A0ABT5EP16</accession>
<reference evidence="2 3" key="1">
    <citation type="submission" date="2022-11" db="EMBL/GenBank/DDBJ databases">
        <title>Minimal conservation of predation-associated metabolite biosynthetic gene clusters underscores biosynthetic potential of Myxococcota including descriptions for ten novel species: Archangium lansinium sp. nov., Myxococcus landrumus sp. nov., Nannocystis bai.</title>
        <authorList>
            <person name="Ahearne A."/>
            <person name="Stevens C."/>
            <person name="Dowd S."/>
        </authorList>
    </citation>
    <scope>NUCLEOTIDE SEQUENCE [LARGE SCALE GENOMIC DNA]</scope>
    <source>
        <strain evidence="2 3">RJM3</strain>
    </source>
</reference>
<dbReference type="Proteomes" id="UP001221411">
    <property type="component" value="Unassembled WGS sequence"/>
</dbReference>
<feature type="region of interest" description="Disordered" evidence="1">
    <location>
        <begin position="1"/>
        <end position="22"/>
    </location>
</feature>
<gene>
    <name evidence="2" type="ORF">POL67_19835</name>
</gene>
<organism evidence="2 3">
    <name type="scientific">Polyangium mundeleinium</name>
    <dbReference type="NCBI Taxonomy" id="2995306"/>
    <lineage>
        <taxon>Bacteria</taxon>
        <taxon>Pseudomonadati</taxon>
        <taxon>Myxococcota</taxon>
        <taxon>Polyangia</taxon>
        <taxon>Polyangiales</taxon>
        <taxon>Polyangiaceae</taxon>
        <taxon>Polyangium</taxon>
    </lineage>
</organism>
<sequence>MSQETETGEKVRAAGAGSHHKRFGQQIDGGWNIAIYDHKDGDLIAQIVTTLPNGPTIHPASDKFGSNDNPPQSTEMWWYQSSLLDKLTGTTIYIESNPITGDSVNLLRASFDPATPAFTSAEGTSWAPLRVENGVPNVLVFCGKDQYNGGDKDLYVSIVVTNEAITQVEWFEKSDSAPAYIVPATASWTSSVLPNGQYQAAYSLHGPNPRRNS</sequence>
<evidence type="ECO:0000256" key="1">
    <source>
        <dbReference type="SAM" id="MobiDB-lite"/>
    </source>
</evidence>